<dbReference type="AlphaFoldDB" id="A0A2G5VIR5"/>
<protein>
    <submittedName>
        <fullName evidence="1">Uncharacterized protein</fullName>
    </submittedName>
</protein>
<evidence type="ECO:0000313" key="1">
    <source>
        <dbReference type="EMBL" id="PIC51560.1"/>
    </source>
</evidence>
<reference evidence="2" key="1">
    <citation type="submission" date="2017-10" db="EMBL/GenBank/DDBJ databases">
        <title>Rapid genome shrinkage in a self-fertile nematode reveals novel sperm competition proteins.</title>
        <authorList>
            <person name="Yin D."/>
            <person name="Schwarz E.M."/>
            <person name="Thomas C.G."/>
            <person name="Felde R.L."/>
            <person name="Korf I.F."/>
            <person name="Cutter A.D."/>
            <person name="Schartner C.M."/>
            <person name="Ralston E.J."/>
            <person name="Meyer B.J."/>
            <person name="Haag E.S."/>
        </authorList>
    </citation>
    <scope>NUCLEOTIDE SEQUENCE [LARGE SCALE GENOMIC DNA]</scope>
    <source>
        <strain evidence="2">JU1422</strain>
    </source>
</reference>
<accession>A0A2G5VIR5</accession>
<organism evidence="1 2">
    <name type="scientific">Caenorhabditis nigoni</name>
    <dbReference type="NCBI Taxonomy" id="1611254"/>
    <lineage>
        <taxon>Eukaryota</taxon>
        <taxon>Metazoa</taxon>
        <taxon>Ecdysozoa</taxon>
        <taxon>Nematoda</taxon>
        <taxon>Chromadorea</taxon>
        <taxon>Rhabditida</taxon>
        <taxon>Rhabditina</taxon>
        <taxon>Rhabditomorpha</taxon>
        <taxon>Rhabditoidea</taxon>
        <taxon>Rhabditidae</taxon>
        <taxon>Peloderinae</taxon>
        <taxon>Caenorhabditis</taxon>
    </lineage>
</organism>
<dbReference type="EMBL" id="PDUG01000001">
    <property type="protein sequence ID" value="PIC51560.1"/>
    <property type="molecule type" value="Genomic_DNA"/>
</dbReference>
<dbReference type="OrthoDB" id="5813382at2759"/>
<sequence length="114" mass="13337">MIEKRECPTRNFAKDEDDSSVVFARREKSFELIMRKQMAYTFNSGNSGERGLFQETGLDHCSEANHRGETKKSGETVVDREFFRKQWWIALTGYPPLFSEKQKLRKQCDNLVPP</sequence>
<evidence type="ECO:0000313" key="2">
    <source>
        <dbReference type="Proteomes" id="UP000230233"/>
    </source>
</evidence>
<proteinExistence type="predicted"/>
<name>A0A2G5VIR5_9PELO</name>
<dbReference type="Proteomes" id="UP000230233">
    <property type="component" value="Chromosome I"/>
</dbReference>
<gene>
    <name evidence="1" type="primary">Cni-hpo-35</name>
    <name evidence="1" type="synonym">Cnig_chr_I.g2028</name>
    <name evidence="1" type="ORF">B9Z55_002028</name>
</gene>
<keyword evidence="2" id="KW-1185">Reference proteome</keyword>
<comment type="caution">
    <text evidence="1">The sequence shown here is derived from an EMBL/GenBank/DDBJ whole genome shotgun (WGS) entry which is preliminary data.</text>
</comment>